<evidence type="ECO:0000313" key="3">
    <source>
        <dbReference type="Proteomes" id="UP000762676"/>
    </source>
</evidence>
<feature type="region of interest" description="Disordered" evidence="1">
    <location>
        <begin position="691"/>
        <end position="711"/>
    </location>
</feature>
<dbReference type="EMBL" id="BMAT01007406">
    <property type="protein sequence ID" value="GFR63462.1"/>
    <property type="molecule type" value="Genomic_DNA"/>
</dbReference>
<feature type="compositionally biased region" description="Polar residues" evidence="1">
    <location>
        <begin position="901"/>
        <end position="915"/>
    </location>
</feature>
<evidence type="ECO:0000256" key="1">
    <source>
        <dbReference type="SAM" id="MobiDB-lite"/>
    </source>
</evidence>
<dbReference type="Proteomes" id="UP000762676">
    <property type="component" value="Unassembled WGS sequence"/>
</dbReference>
<feature type="region of interest" description="Disordered" evidence="1">
    <location>
        <begin position="846"/>
        <end position="936"/>
    </location>
</feature>
<comment type="caution">
    <text evidence="2">The sequence shown here is derived from an EMBL/GenBank/DDBJ whole genome shotgun (WGS) entry which is preliminary data.</text>
</comment>
<evidence type="ECO:0000313" key="2">
    <source>
        <dbReference type="EMBL" id="GFR63462.1"/>
    </source>
</evidence>
<protein>
    <submittedName>
        <fullName evidence="2">Uncharacterized protein</fullName>
    </submittedName>
</protein>
<gene>
    <name evidence="2" type="ORF">ElyMa_003605700</name>
</gene>
<feature type="compositionally biased region" description="Polar residues" evidence="1">
    <location>
        <begin position="855"/>
        <end position="885"/>
    </location>
</feature>
<reference evidence="2 3" key="1">
    <citation type="journal article" date="2021" name="Elife">
        <title>Chloroplast acquisition without the gene transfer in kleptoplastic sea slugs, Plakobranchus ocellatus.</title>
        <authorList>
            <person name="Maeda T."/>
            <person name="Takahashi S."/>
            <person name="Yoshida T."/>
            <person name="Shimamura S."/>
            <person name="Takaki Y."/>
            <person name="Nagai Y."/>
            <person name="Toyoda A."/>
            <person name="Suzuki Y."/>
            <person name="Arimoto A."/>
            <person name="Ishii H."/>
            <person name="Satoh N."/>
            <person name="Nishiyama T."/>
            <person name="Hasebe M."/>
            <person name="Maruyama T."/>
            <person name="Minagawa J."/>
            <person name="Obokata J."/>
            <person name="Shigenobu S."/>
        </authorList>
    </citation>
    <scope>NUCLEOTIDE SEQUENCE [LARGE SCALE GENOMIC DNA]</scope>
</reference>
<name>A0AAV4ER56_9GAST</name>
<proteinExistence type="predicted"/>
<keyword evidence="3" id="KW-1185">Reference proteome</keyword>
<dbReference type="AlphaFoldDB" id="A0AAV4ER56"/>
<feature type="region of interest" description="Disordered" evidence="1">
    <location>
        <begin position="1"/>
        <end position="21"/>
    </location>
</feature>
<feature type="compositionally biased region" description="Polar residues" evidence="1">
    <location>
        <begin position="359"/>
        <end position="385"/>
    </location>
</feature>
<feature type="region of interest" description="Disordered" evidence="1">
    <location>
        <begin position="355"/>
        <end position="437"/>
    </location>
</feature>
<organism evidence="2 3">
    <name type="scientific">Elysia marginata</name>
    <dbReference type="NCBI Taxonomy" id="1093978"/>
    <lineage>
        <taxon>Eukaryota</taxon>
        <taxon>Metazoa</taxon>
        <taxon>Spiralia</taxon>
        <taxon>Lophotrochozoa</taxon>
        <taxon>Mollusca</taxon>
        <taxon>Gastropoda</taxon>
        <taxon>Heterobranchia</taxon>
        <taxon>Euthyneura</taxon>
        <taxon>Panpulmonata</taxon>
        <taxon>Sacoglossa</taxon>
        <taxon>Placobranchoidea</taxon>
        <taxon>Plakobranchidae</taxon>
        <taxon>Elysia</taxon>
    </lineage>
</organism>
<accession>A0AAV4ER56</accession>
<sequence>MSKRTMSGSEMLAHSRNRHEQKNLRERLEALSHSEFLVRDNSRVESHRWRQFLIENHRSTGWSPMAMKPEISLEEEDACADTNEQSGSSPRRRYDLQAIKKYQRPWACTLRTGESYNKVYRELAEAGESSQKALYTPRQATLALLGAATFARGRTFSKHPRLAQTVPAVVGIERAKSAWVPGGRCQQPQGDNNDKLINARSVLKSAPVSRKQQQQQQLDTLTELDSQVKADLETASSSSKLAKAWLGSGRLKNRQVVDDTGSPNRDSTSTGVKFHNRTKMSQSVLDLNRLRKSLDSWKCFLCGGDRHPLTKGGEDDNERDGNFKSNFYDASLALKGIQRAKTVLDGILYKDTVKGENIEPTNSQSQPENPSTERTPCTCQHSQPANPELRSTKPKVKLGKKHQQPTQRKTPKKKLQNSAKPKSEKNAPQGDVSSCPKTIALSRRHGVVGRPRGLFENRCISQDNGSIGHEELPVSKNELESVDKEEMTAVNDELSDILPATLKERKLQLAQSVSGETLYKQNCAPLQSSSGLRMSTVQEEETKKIQDEVFNDTTEEPTLELAASAGSKTVRERYGLEAPLRSLSEEDNGELSPRSLVDDVFVNTDQREGANCTSINQMGPDETLPEESKVMAGQEESHPEINNVRQDERLELRDTFDAYAVGKSKTRHLSTVKRRKFSFVSAAVSAFVKNPSSDDLHNNARPTRYRSYSVTSQASIDSVGTSVDGSDNQRGRKNSKWQLENIICASSLARYAGRATRNEKGEICYTRPWRQKKKKVSKMGVNVFYAIARYMLQKQLDYRKEKETQKKLLDEKVSSVPVSKKNSEVKKLSTCHEDVSPVVVENTYDEPLKKDNNRKSTLGSFSPSTTLSRNISSEVPTLQSSSQCKSPEGVVAQRMAKKSQSKASNSTSGPNQRGSINKGKGKTRERTGSSVASSLDPNDIPNLASIIDPSKTPINLTNGVLDYDDDLSTITSGLMLLPGRKQVRYKGILLRNYVSPQDRYKIEPRMRYKKPTSIRWNSKEGAIVTAHSSSASESASKTVNVVFPKQARQRALAKMVEDNHSLPADHSARQANAELRAKIDQFLLSVEPYCVPRQKTALF</sequence>
<feature type="compositionally biased region" description="Basic residues" evidence="1">
    <location>
        <begin position="392"/>
        <end position="415"/>
    </location>
</feature>